<accession>A0A6N8EJS2</accession>
<dbReference type="Proteomes" id="UP000434044">
    <property type="component" value="Unassembled WGS sequence"/>
</dbReference>
<comment type="caution">
    <text evidence="1">The sequence shown here is derived from an EMBL/GenBank/DDBJ whole genome shotgun (WGS) entry which is preliminary data.</text>
</comment>
<organism evidence="1 2">
    <name type="scientific">Allochromatium palmeri</name>
    <dbReference type="NCBI Taxonomy" id="231048"/>
    <lineage>
        <taxon>Bacteria</taxon>
        <taxon>Pseudomonadati</taxon>
        <taxon>Pseudomonadota</taxon>
        <taxon>Gammaproteobacteria</taxon>
        <taxon>Chromatiales</taxon>
        <taxon>Chromatiaceae</taxon>
        <taxon>Allochromatium</taxon>
    </lineage>
</organism>
<name>A0A6N8EJS2_9GAMM</name>
<dbReference type="AlphaFoldDB" id="A0A6N8EJS2"/>
<gene>
    <name evidence="1" type="ORF">GJ668_19420</name>
</gene>
<protein>
    <submittedName>
        <fullName evidence="1">Uncharacterized protein</fullName>
    </submittedName>
</protein>
<dbReference type="RefSeq" id="WP_155451734.1">
    <property type="nucleotide sequence ID" value="NZ_WNKT01000098.1"/>
</dbReference>
<evidence type="ECO:0000313" key="1">
    <source>
        <dbReference type="EMBL" id="MTW23199.1"/>
    </source>
</evidence>
<keyword evidence="2" id="KW-1185">Reference proteome</keyword>
<dbReference type="OrthoDB" id="9153592at2"/>
<proteinExistence type="predicted"/>
<reference evidence="1 2" key="1">
    <citation type="submission" date="2019-11" db="EMBL/GenBank/DDBJ databases">
        <title>Whole-genome sequence of the anaerobic purple sulfur bacterium Allochromatium palmeri DSM 15591.</title>
        <authorList>
            <person name="Kyndt J.A."/>
            <person name="Meyer T.E."/>
        </authorList>
    </citation>
    <scope>NUCLEOTIDE SEQUENCE [LARGE SCALE GENOMIC DNA]</scope>
    <source>
        <strain evidence="1 2">DSM 15591</strain>
    </source>
</reference>
<sequence>MLIVQGDAECADWPTLIERCRAAFADSSKVAVWAPLVHYTPFDLDTTALEKVESTSLNIVTQTDGIVLALSAAVISRLMRMDYEHNQYGWGIGWAALAFAYANQLIAVVDEGIRVFHPRERGYDGRAAKGQMEIFLQQLTQEERMQYQLLDTYIRYQRLKKQPPPDLG</sequence>
<dbReference type="EMBL" id="WNKT01000098">
    <property type="protein sequence ID" value="MTW23199.1"/>
    <property type="molecule type" value="Genomic_DNA"/>
</dbReference>
<evidence type="ECO:0000313" key="2">
    <source>
        <dbReference type="Proteomes" id="UP000434044"/>
    </source>
</evidence>